<evidence type="ECO:0000313" key="3">
    <source>
        <dbReference type="Proteomes" id="UP000054477"/>
    </source>
</evidence>
<accession>A0A0C9XJZ8</accession>
<dbReference type="AlphaFoldDB" id="A0A0C9XJZ8"/>
<evidence type="ECO:0000259" key="1">
    <source>
        <dbReference type="SMART" id="SM00484"/>
    </source>
</evidence>
<organism evidence="2 3">
    <name type="scientific">Laccaria amethystina LaAM-08-1</name>
    <dbReference type="NCBI Taxonomy" id="1095629"/>
    <lineage>
        <taxon>Eukaryota</taxon>
        <taxon>Fungi</taxon>
        <taxon>Dikarya</taxon>
        <taxon>Basidiomycota</taxon>
        <taxon>Agaricomycotina</taxon>
        <taxon>Agaricomycetes</taxon>
        <taxon>Agaricomycetidae</taxon>
        <taxon>Agaricales</taxon>
        <taxon>Agaricineae</taxon>
        <taxon>Hydnangiaceae</taxon>
        <taxon>Laccaria</taxon>
    </lineage>
</organism>
<dbReference type="GO" id="GO:0017108">
    <property type="term" value="F:5'-flap endonuclease activity"/>
    <property type="evidence" value="ECO:0007669"/>
    <property type="project" value="TreeGrafter"/>
</dbReference>
<dbReference type="InterPro" id="IPR029060">
    <property type="entry name" value="PIN-like_dom_sf"/>
</dbReference>
<proteinExistence type="predicted"/>
<dbReference type="Proteomes" id="UP000054477">
    <property type="component" value="Unassembled WGS sequence"/>
</dbReference>
<dbReference type="PANTHER" id="PTHR11081">
    <property type="entry name" value="FLAP ENDONUCLEASE FAMILY MEMBER"/>
    <property type="match status" value="1"/>
</dbReference>
<dbReference type="InterPro" id="IPR006086">
    <property type="entry name" value="XPG-I_dom"/>
</dbReference>
<evidence type="ECO:0000313" key="2">
    <source>
        <dbReference type="EMBL" id="KIK05366.1"/>
    </source>
</evidence>
<reference evidence="2 3" key="1">
    <citation type="submission" date="2014-04" db="EMBL/GenBank/DDBJ databases">
        <authorList>
            <consortium name="DOE Joint Genome Institute"/>
            <person name="Kuo A."/>
            <person name="Kohler A."/>
            <person name="Nagy L.G."/>
            <person name="Floudas D."/>
            <person name="Copeland A."/>
            <person name="Barry K.W."/>
            <person name="Cichocki N."/>
            <person name="Veneault-Fourrey C."/>
            <person name="LaButti K."/>
            <person name="Lindquist E.A."/>
            <person name="Lipzen A."/>
            <person name="Lundell T."/>
            <person name="Morin E."/>
            <person name="Murat C."/>
            <person name="Sun H."/>
            <person name="Tunlid A."/>
            <person name="Henrissat B."/>
            <person name="Grigoriev I.V."/>
            <person name="Hibbett D.S."/>
            <person name="Martin F."/>
            <person name="Nordberg H.P."/>
            <person name="Cantor M.N."/>
            <person name="Hua S.X."/>
        </authorList>
    </citation>
    <scope>NUCLEOTIDE SEQUENCE [LARGE SCALE GENOMIC DNA]</scope>
    <source>
        <strain evidence="2 3">LaAM-08-1</strain>
    </source>
</reference>
<dbReference type="InterPro" id="IPR036279">
    <property type="entry name" value="5-3_exonuclease_C_sf"/>
</dbReference>
<dbReference type="STRING" id="1095629.A0A0C9XJZ8"/>
<protein>
    <recommendedName>
        <fullName evidence="1">XPG-I domain-containing protein</fullName>
    </recommendedName>
</protein>
<dbReference type="HOGENOM" id="CLU_007575_4_0_1"/>
<dbReference type="EMBL" id="KN838560">
    <property type="protein sequence ID" value="KIK05366.1"/>
    <property type="molecule type" value="Genomic_DNA"/>
</dbReference>
<dbReference type="OrthoDB" id="2959108at2759"/>
<dbReference type="SUPFAM" id="SSF47807">
    <property type="entry name" value="5' to 3' exonuclease, C-terminal subdomain"/>
    <property type="match status" value="1"/>
</dbReference>
<sequence>MGIPGAWTLPVHLTFVFDREGHLLIKQGINVCMKTHALASSFLEMITSYGYNFHIALAEAEAELAAFNSCGIINVVLTDDVDTLVFGATQIIQNPNVKEDEDDVKIYTVDAIRLALSLMAGIFLLMILCGGDCDFVGLQGCGMGTVLSLSCAGMGDDLLHAAWTCMPLELEVFLEKWCHHLHTTLHVLSNSIPDTFPNPQVLMLYANPVMLWTTGQKPPDTVGWVPCGLDLGKLAALCELLFTWGTLEGIMSCFQEHVWPGMALYGLNSNVGIVTALPSHLPGTIVEGTFHLSSVLCIIQRQKGGKKS</sequence>
<reference evidence="3" key="2">
    <citation type="submission" date="2015-01" db="EMBL/GenBank/DDBJ databases">
        <title>Evolutionary Origins and Diversification of the Mycorrhizal Mutualists.</title>
        <authorList>
            <consortium name="DOE Joint Genome Institute"/>
            <consortium name="Mycorrhizal Genomics Consortium"/>
            <person name="Kohler A."/>
            <person name="Kuo A."/>
            <person name="Nagy L.G."/>
            <person name="Floudas D."/>
            <person name="Copeland A."/>
            <person name="Barry K.W."/>
            <person name="Cichocki N."/>
            <person name="Veneault-Fourrey C."/>
            <person name="LaButti K."/>
            <person name="Lindquist E.A."/>
            <person name="Lipzen A."/>
            <person name="Lundell T."/>
            <person name="Morin E."/>
            <person name="Murat C."/>
            <person name="Riley R."/>
            <person name="Ohm R."/>
            <person name="Sun H."/>
            <person name="Tunlid A."/>
            <person name="Henrissat B."/>
            <person name="Grigoriev I.V."/>
            <person name="Hibbett D.S."/>
            <person name="Martin F."/>
        </authorList>
    </citation>
    <scope>NUCLEOTIDE SEQUENCE [LARGE SCALE GENOMIC DNA]</scope>
    <source>
        <strain evidence="3">LaAM-08-1</strain>
    </source>
</reference>
<dbReference type="SMART" id="SM00484">
    <property type="entry name" value="XPGI"/>
    <property type="match status" value="1"/>
</dbReference>
<dbReference type="Pfam" id="PF00867">
    <property type="entry name" value="XPG_I"/>
    <property type="match status" value="1"/>
</dbReference>
<feature type="domain" description="XPG-I" evidence="1">
    <location>
        <begin position="47"/>
        <end position="120"/>
    </location>
</feature>
<dbReference type="SUPFAM" id="SSF88723">
    <property type="entry name" value="PIN domain-like"/>
    <property type="match status" value="1"/>
</dbReference>
<dbReference type="PANTHER" id="PTHR11081:SF75">
    <property type="entry name" value="ENDONUCLEASE, PUTATIVE (AFU_ORTHOLOGUE AFUA_3G13260)-RELATED"/>
    <property type="match status" value="1"/>
</dbReference>
<gene>
    <name evidence="2" type="ORF">K443DRAFT_130434</name>
</gene>
<name>A0A0C9XJZ8_9AGAR</name>
<keyword evidence="3" id="KW-1185">Reference proteome</keyword>
<dbReference type="Gene3D" id="3.40.50.1010">
    <property type="entry name" value="5'-nuclease"/>
    <property type="match status" value="1"/>
</dbReference>
<dbReference type="InterPro" id="IPR006084">
    <property type="entry name" value="XPG/Rad2"/>
</dbReference>
<dbReference type="GO" id="GO:0006281">
    <property type="term" value="P:DNA repair"/>
    <property type="evidence" value="ECO:0007669"/>
    <property type="project" value="UniProtKB-ARBA"/>
</dbReference>